<sequence length="816" mass="91846">MENPTASTLPETPTTNTANPMSSPSTPSQNQNQNSLLLPSLLSSLLHSPSSLPSTLSSALERNLSRPLHALLLQTHSKEGSQISTLMLRNWSRYLRSCSLVSSLKSSVEEVHSDVTTISNTIQTNTENLSNLHSQLTYLTTLKKKSQTTSSTILTIITLKKKVITARNSKSTVQSLRILDAVRSLMIGSKIKYMKVGKEIERECKEEEVRREKDEKQSILKWCMHLRNGLERRIGSQCVSHHPCNDEGREVVKESVGGDFNYVNIWKSSEPRILNHIITFEGEEDEEEGETNKLEIMRPYFLGKMSYRQLGLEEKFEDMMEQNRVPKGLTSLLGKSLEGVEEAEFWDCCLIYKGYTMVETWRGSQPDSYVKSDLLKLSQKFTSVMGLKTVLAGFAVIGDPALKLEPDYVYDTFLNEVMVKIRSIIESNDYAVYTGSLFPFGLSPSSSSPSSLSHFDLESPLRPRTSEDTCAWDGTVNDVLKVMHEYLIVYARCMGDVNRTVEVNDTDRIIYLSLVFKLIVEIYRRATQVYIEQIPNLSQVNQSLRIVADLRQLEFSSNEFVENIFRGCVCEGVGATKIEHHNFKNYKEKAKLELKSIFSQAVSSGSAGLHEMCKTKVSSLISFCIDETNWTGKKSRDSPNTYALEVINFLKITFSNTRSISEADLTSIFFTCAGHISIIMMGILINGSGAYVNDTNYDVGYAEKINCYGVSDMRLDVGSLEAFCDDTGVSNLSQCFKELRQFTDALLDRDLGMLCEEENCEERMRRYPMLDLCKLKAVLEKYQGIGLADKMKGGGGILKLDKKDVQNIIKKIANQI</sequence>
<gene>
    <name evidence="4" type="ORF">TrST_g12255</name>
</gene>
<organism evidence="4 5">
    <name type="scientific">Triparma strigata</name>
    <dbReference type="NCBI Taxonomy" id="1606541"/>
    <lineage>
        <taxon>Eukaryota</taxon>
        <taxon>Sar</taxon>
        <taxon>Stramenopiles</taxon>
        <taxon>Ochrophyta</taxon>
        <taxon>Bolidophyceae</taxon>
        <taxon>Parmales</taxon>
        <taxon>Triparmaceae</taxon>
        <taxon>Triparma</taxon>
    </lineage>
</organism>
<dbReference type="InterPro" id="IPR007225">
    <property type="entry name" value="EXOC6/Sec15"/>
</dbReference>
<keyword evidence="5" id="KW-1185">Reference proteome</keyword>
<dbReference type="PANTHER" id="PTHR12702">
    <property type="entry name" value="SEC15"/>
    <property type="match status" value="1"/>
</dbReference>
<evidence type="ECO:0000256" key="2">
    <source>
        <dbReference type="SAM" id="MobiDB-lite"/>
    </source>
</evidence>
<dbReference type="InterPro" id="IPR042044">
    <property type="entry name" value="EXOC6PINT-1/Sec15/Tip20_C_dom2"/>
</dbReference>
<dbReference type="EMBL" id="BRXY01000320">
    <property type="protein sequence ID" value="GMH86870.1"/>
    <property type="molecule type" value="Genomic_DNA"/>
</dbReference>
<dbReference type="Gene3D" id="1.20.58.670">
    <property type="entry name" value="Dsl1p vesicle tethering complex, Tip20p subunit, domain D"/>
    <property type="match status" value="1"/>
</dbReference>
<feature type="compositionally biased region" description="Low complexity" evidence="2">
    <location>
        <begin position="22"/>
        <end position="33"/>
    </location>
</feature>
<protein>
    <recommendedName>
        <fullName evidence="3">Exocyst complex subunit EXOC6/Sec15 C-terminal domain-containing protein</fullName>
    </recommendedName>
</protein>
<dbReference type="GO" id="GO:0006886">
    <property type="term" value="P:intracellular protein transport"/>
    <property type="evidence" value="ECO:0007669"/>
    <property type="project" value="InterPro"/>
</dbReference>
<feature type="domain" description="Exocyst complex subunit EXOC6/Sec15 C-terminal" evidence="3">
    <location>
        <begin position="504"/>
        <end position="781"/>
    </location>
</feature>
<dbReference type="Proteomes" id="UP001165085">
    <property type="component" value="Unassembled WGS sequence"/>
</dbReference>
<dbReference type="GO" id="GO:0000145">
    <property type="term" value="C:exocyst"/>
    <property type="evidence" value="ECO:0007669"/>
    <property type="project" value="TreeGrafter"/>
</dbReference>
<dbReference type="InterPro" id="IPR046361">
    <property type="entry name" value="EXOC6/Sec15_C"/>
</dbReference>
<evidence type="ECO:0000256" key="1">
    <source>
        <dbReference type="ARBA" id="ARBA00023054"/>
    </source>
</evidence>
<evidence type="ECO:0000313" key="4">
    <source>
        <dbReference type="EMBL" id="GMH86870.1"/>
    </source>
</evidence>
<dbReference type="GO" id="GO:0090522">
    <property type="term" value="P:vesicle tethering involved in exocytosis"/>
    <property type="evidence" value="ECO:0007669"/>
    <property type="project" value="InterPro"/>
</dbReference>
<proteinExistence type="predicted"/>
<dbReference type="PANTHER" id="PTHR12702:SF0">
    <property type="entry name" value="EXOCYST COMPLEX COMPONENT 6"/>
    <property type="match status" value="1"/>
</dbReference>
<dbReference type="Pfam" id="PF04091">
    <property type="entry name" value="Sec15_C"/>
    <property type="match status" value="1"/>
</dbReference>
<dbReference type="GO" id="GO:0016020">
    <property type="term" value="C:membrane"/>
    <property type="evidence" value="ECO:0007669"/>
    <property type="project" value="TreeGrafter"/>
</dbReference>
<name>A0A9W7ER29_9STRA</name>
<dbReference type="AlphaFoldDB" id="A0A9W7ER29"/>
<reference evidence="5" key="1">
    <citation type="journal article" date="2023" name="Commun. Biol.">
        <title>Genome analysis of Parmales, the sister group of diatoms, reveals the evolutionary specialization of diatoms from phago-mixotrophs to photoautotrophs.</title>
        <authorList>
            <person name="Ban H."/>
            <person name="Sato S."/>
            <person name="Yoshikawa S."/>
            <person name="Yamada K."/>
            <person name="Nakamura Y."/>
            <person name="Ichinomiya M."/>
            <person name="Sato N."/>
            <person name="Blanc-Mathieu R."/>
            <person name="Endo H."/>
            <person name="Kuwata A."/>
            <person name="Ogata H."/>
        </authorList>
    </citation>
    <scope>NUCLEOTIDE SEQUENCE [LARGE SCALE GENOMIC DNA]</scope>
    <source>
        <strain evidence="5">NIES 3701</strain>
    </source>
</reference>
<feature type="compositionally biased region" description="Polar residues" evidence="2">
    <location>
        <begin position="1"/>
        <end position="21"/>
    </location>
</feature>
<keyword evidence="1" id="KW-0175">Coiled coil</keyword>
<feature type="region of interest" description="Disordered" evidence="2">
    <location>
        <begin position="1"/>
        <end position="33"/>
    </location>
</feature>
<comment type="caution">
    <text evidence="4">The sequence shown here is derived from an EMBL/GenBank/DDBJ whole genome shotgun (WGS) entry which is preliminary data.</text>
</comment>
<evidence type="ECO:0000259" key="3">
    <source>
        <dbReference type="Pfam" id="PF04091"/>
    </source>
</evidence>
<dbReference type="OrthoDB" id="198499at2759"/>
<accession>A0A9W7ER29</accession>
<dbReference type="GO" id="GO:0006893">
    <property type="term" value="P:Golgi to plasma membrane transport"/>
    <property type="evidence" value="ECO:0007669"/>
    <property type="project" value="TreeGrafter"/>
</dbReference>
<evidence type="ECO:0000313" key="5">
    <source>
        <dbReference type="Proteomes" id="UP001165085"/>
    </source>
</evidence>